<reference evidence="2 3" key="1">
    <citation type="submission" date="2018-06" db="EMBL/GenBank/DDBJ databases">
        <title>Genomic Encyclopedia of Type Strains, Phase IV (KMG-IV): sequencing the most valuable type-strain genomes for metagenomic binning, comparative biology and taxonomic classification.</title>
        <authorList>
            <person name="Goeker M."/>
        </authorList>
    </citation>
    <scope>NUCLEOTIDE SEQUENCE [LARGE SCALE GENOMIC DNA]</scope>
    <source>
        <strain evidence="2 3">DSM 45521</strain>
    </source>
</reference>
<keyword evidence="3" id="KW-1185">Reference proteome</keyword>
<accession>A0A318R8Y0</accession>
<dbReference type="EMBL" id="QJSP01000026">
    <property type="protein sequence ID" value="PYE12043.1"/>
    <property type="molecule type" value="Genomic_DNA"/>
</dbReference>
<feature type="region of interest" description="Disordered" evidence="1">
    <location>
        <begin position="1"/>
        <end position="22"/>
    </location>
</feature>
<protein>
    <submittedName>
        <fullName evidence="2">Uncharacterized protein</fullName>
    </submittedName>
</protein>
<organism evidence="2 3">
    <name type="scientific">Williamsia limnetica</name>
    <dbReference type="NCBI Taxonomy" id="882452"/>
    <lineage>
        <taxon>Bacteria</taxon>
        <taxon>Bacillati</taxon>
        <taxon>Actinomycetota</taxon>
        <taxon>Actinomycetes</taxon>
        <taxon>Mycobacteriales</taxon>
        <taxon>Nocardiaceae</taxon>
        <taxon>Williamsia</taxon>
    </lineage>
</organism>
<sequence length="423" mass="41703">MQSPRTSPTSHRSPCAPVSAHHHHLPIRVRVVAAAVVASVGMGAVLAGPALADPEQPGVTDTAPAAPEQPGVTNPQPAPEPAPEPAPVPDYPQGVLPSPPQEVAPVIWEAPSGPPATSYDPAPSGPIHAPVPTAPVAPKIVEDPAAKIRIGNFVTDRPAEIPRDYAVSINEYSAYAEAKIAQAFRSVGFSDEEADRRAAAAVLGGVIGGVAGATAAGVPVTIAVGLFTLPAGAAIGAAIGSAVPPQPFNIGTGALIGLGAGAAVAGGAGAVAAVIGGTTGAIIGAALGYALGAGDPNANPAAPWETPPPAPAPAPAPAPLPNPGANQYELVLDAPTASDAGLPAVEYTVNTDGDVNFSANIAGIPPVEAGWTAEQAAQPYEVLGQWAEPTKQAVASVTKQVSDGLTSVVDGLHIAYPQTVPAP</sequence>
<feature type="compositionally biased region" description="Pro residues" evidence="1">
    <location>
        <begin position="305"/>
        <end position="322"/>
    </location>
</feature>
<feature type="compositionally biased region" description="Pro residues" evidence="1">
    <location>
        <begin position="76"/>
        <end position="90"/>
    </location>
</feature>
<comment type="caution">
    <text evidence="2">The sequence shown here is derived from an EMBL/GenBank/DDBJ whole genome shotgun (WGS) entry which is preliminary data.</text>
</comment>
<feature type="region of interest" description="Disordered" evidence="1">
    <location>
        <begin position="53"/>
        <end position="121"/>
    </location>
</feature>
<proteinExistence type="predicted"/>
<evidence type="ECO:0000313" key="2">
    <source>
        <dbReference type="EMBL" id="PYE12043.1"/>
    </source>
</evidence>
<feature type="region of interest" description="Disordered" evidence="1">
    <location>
        <begin position="300"/>
        <end position="326"/>
    </location>
</feature>
<evidence type="ECO:0000256" key="1">
    <source>
        <dbReference type="SAM" id="MobiDB-lite"/>
    </source>
</evidence>
<gene>
    <name evidence="2" type="ORF">DFR67_12651</name>
</gene>
<feature type="compositionally biased region" description="Low complexity" evidence="1">
    <location>
        <begin position="1"/>
        <end position="14"/>
    </location>
</feature>
<name>A0A318R8Y0_WILLI</name>
<dbReference type="AlphaFoldDB" id="A0A318R8Y0"/>
<dbReference type="Proteomes" id="UP000247591">
    <property type="component" value="Unassembled WGS sequence"/>
</dbReference>
<evidence type="ECO:0000313" key="3">
    <source>
        <dbReference type="Proteomes" id="UP000247591"/>
    </source>
</evidence>